<dbReference type="EMBL" id="JAPFFF010000005">
    <property type="protein sequence ID" value="KAK8889816.1"/>
    <property type="molecule type" value="Genomic_DNA"/>
</dbReference>
<keyword evidence="8" id="KW-1185">Reference proteome</keyword>
<evidence type="ECO:0000256" key="3">
    <source>
        <dbReference type="ARBA" id="ARBA00022989"/>
    </source>
</evidence>
<evidence type="ECO:0000259" key="6">
    <source>
        <dbReference type="Pfam" id="PF05529"/>
    </source>
</evidence>
<reference evidence="7 8" key="1">
    <citation type="submission" date="2024-04" db="EMBL/GenBank/DDBJ databases">
        <title>Tritrichomonas musculus Genome.</title>
        <authorList>
            <person name="Alves-Ferreira E."/>
            <person name="Grigg M."/>
            <person name="Lorenzi H."/>
            <person name="Galac M."/>
        </authorList>
    </citation>
    <scope>NUCLEOTIDE SEQUENCE [LARGE SCALE GENOMIC DNA]</scope>
    <source>
        <strain evidence="7 8">EAF2021</strain>
    </source>
</reference>
<comment type="function">
    <text evidence="5">May play a role in anterograde transport of membrane proteins from the endoplasmic reticulum to the Golgi.</text>
</comment>
<comment type="caution">
    <text evidence="7">The sequence shown here is derived from an EMBL/GenBank/DDBJ whole genome shotgun (WGS) entry which is preliminary data.</text>
</comment>
<keyword evidence="4 5" id="KW-0472">Membrane</keyword>
<evidence type="ECO:0000256" key="1">
    <source>
        <dbReference type="ARBA" id="ARBA00004141"/>
    </source>
</evidence>
<keyword evidence="5" id="KW-0653">Protein transport</keyword>
<proteinExistence type="inferred from homology"/>
<dbReference type="InterPro" id="IPR008417">
    <property type="entry name" value="BAP29/BAP31"/>
</dbReference>
<keyword evidence="2 5" id="KW-0812">Transmembrane</keyword>
<protein>
    <recommendedName>
        <fullName evidence="5">Endoplasmic reticulum transmembrane protein</fullName>
    </recommendedName>
</protein>
<dbReference type="Pfam" id="PF05529">
    <property type="entry name" value="Bap31"/>
    <property type="match status" value="1"/>
</dbReference>
<feature type="transmembrane region" description="Helical" evidence="5">
    <location>
        <begin position="7"/>
        <end position="29"/>
    </location>
</feature>
<evidence type="ECO:0000313" key="7">
    <source>
        <dbReference type="EMBL" id="KAK8889816.1"/>
    </source>
</evidence>
<feature type="transmembrane region" description="Helical" evidence="5">
    <location>
        <begin position="41"/>
        <end position="61"/>
    </location>
</feature>
<keyword evidence="5" id="KW-0931">ER-Golgi transport</keyword>
<evidence type="ECO:0000256" key="4">
    <source>
        <dbReference type="ARBA" id="ARBA00023136"/>
    </source>
</evidence>
<dbReference type="InterPro" id="IPR040463">
    <property type="entry name" value="BAP29/BAP31_N"/>
</dbReference>
<keyword evidence="5" id="KW-0813">Transport</keyword>
<organism evidence="7 8">
    <name type="scientific">Tritrichomonas musculus</name>
    <dbReference type="NCBI Taxonomy" id="1915356"/>
    <lineage>
        <taxon>Eukaryota</taxon>
        <taxon>Metamonada</taxon>
        <taxon>Parabasalia</taxon>
        <taxon>Tritrichomonadida</taxon>
        <taxon>Tritrichomonadidae</taxon>
        <taxon>Tritrichomonas</taxon>
    </lineage>
</organism>
<evidence type="ECO:0000256" key="2">
    <source>
        <dbReference type="ARBA" id="ARBA00022692"/>
    </source>
</evidence>
<dbReference type="PANTHER" id="PTHR12701">
    <property type="entry name" value="BCR-ASSOCIATED PROTEIN, BAP"/>
    <property type="match status" value="1"/>
</dbReference>
<dbReference type="Proteomes" id="UP001470230">
    <property type="component" value="Unassembled WGS sequence"/>
</dbReference>
<name>A0ABR2KG26_9EUKA</name>
<dbReference type="PANTHER" id="PTHR12701:SF20">
    <property type="entry name" value="ENDOPLASMIC RETICULUM TRANSMEMBRANE PROTEIN"/>
    <property type="match status" value="1"/>
</dbReference>
<feature type="domain" description="BAP29/BAP31 transmembrane" evidence="6">
    <location>
        <begin position="19"/>
        <end position="117"/>
    </location>
</feature>
<evidence type="ECO:0000313" key="8">
    <source>
        <dbReference type="Proteomes" id="UP001470230"/>
    </source>
</evidence>
<keyword evidence="5" id="KW-0256">Endoplasmic reticulum</keyword>
<feature type="transmembrane region" description="Helical" evidence="5">
    <location>
        <begin position="98"/>
        <end position="117"/>
    </location>
</feature>
<comment type="similarity">
    <text evidence="5">Belongs to the BCAP29/BCAP31 family.</text>
</comment>
<accession>A0ABR2KG26</accession>
<gene>
    <name evidence="7" type="ORF">M9Y10_034570</name>
</gene>
<sequence>MASIYPIINLLSAIFGGLIFAISFPFPFVMRKKVNSLLSKLYYPVLILMAFLTVLFIQEFAEQTKYNKRRRQAVKGETVSSNLHYFASNYFLHQRNMYIILTSIACVSIFMILSRLVDTFINEHNCLLEQLNVIEQAEAPAPKENE</sequence>
<evidence type="ECO:0000256" key="5">
    <source>
        <dbReference type="RuleBase" id="RU367026"/>
    </source>
</evidence>
<keyword evidence="3 5" id="KW-1133">Transmembrane helix</keyword>
<comment type="subcellular location">
    <subcellularLocation>
        <location evidence="5">Endoplasmic reticulum membrane</location>
        <topology evidence="5">Multi-pass membrane protein</topology>
    </subcellularLocation>
    <subcellularLocation>
        <location evidence="1">Membrane</location>
        <topology evidence="1">Multi-pass membrane protein</topology>
    </subcellularLocation>
</comment>